<evidence type="ECO:0000256" key="3">
    <source>
        <dbReference type="ARBA" id="ARBA00022989"/>
    </source>
</evidence>
<proteinExistence type="predicted"/>
<gene>
    <name evidence="8" type="ORF">JTE90_017863</name>
</gene>
<feature type="transmembrane region" description="Helical" evidence="6">
    <location>
        <begin position="213"/>
        <end position="235"/>
    </location>
</feature>
<protein>
    <recommendedName>
        <fullName evidence="7">Amino acid transporter transmembrane domain-containing protein</fullName>
    </recommendedName>
</protein>
<dbReference type="InterPro" id="IPR013057">
    <property type="entry name" value="AA_transpt_TM"/>
</dbReference>
<feature type="transmembrane region" description="Helical" evidence="6">
    <location>
        <begin position="402"/>
        <end position="426"/>
    </location>
</feature>
<evidence type="ECO:0000256" key="6">
    <source>
        <dbReference type="SAM" id="Phobius"/>
    </source>
</evidence>
<dbReference type="PANTHER" id="PTHR22950:SF349">
    <property type="entry name" value="AMINO ACID TRANSPORTER TRANSMEMBRANE DOMAIN-CONTAINING PROTEIN"/>
    <property type="match status" value="1"/>
</dbReference>
<comment type="caution">
    <text evidence="8">The sequence shown here is derived from an EMBL/GenBank/DDBJ whole genome shotgun (WGS) entry which is preliminary data.</text>
</comment>
<feature type="transmembrane region" description="Helical" evidence="6">
    <location>
        <begin position="77"/>
        <end position="103"/>
    </location>
</feature>
<dbReference type="EMBL" id="JAFNEN010000179">
    <property type="protein sequence ID" value="KAG8190598.1"/>
    <property type="molecule type" value="Genomic_DNA"/>
</dbReference>
<evidence type="ECO:0000256" key="4">
    <source>
        <dbReference type="ARBA" id="ARBA00023136"/>
    </source>
</evidence>
<evidence type="ECO:0000256" key="2">
    <source>
        <dbReference type="ARBA" id="ARBA00022692"/>
    </source>
</evidence>
<name>A0AAV6V3Q5_9ARAC</name>
<evidence type="ECO:0000259" key="7">
    <source>
        <dbReference type="Pfam" id="PF01490"/>
    </source>
</evidence>
<feature type="transmembrane region" description="Helical" evidence="6">
    <location>
        <begin position="315"/>
        <end position="342"/>
    </location>
</feature>
<feature type="transmembrane region" description="Helical" evidence="6">
    <location>
        <begin position="285"/>
        <end position="303"/>
    </location>
</feature>
<evidence type="ECO:0000313" key="8">
    <source>
        <dbReference type="EMBL" id="KAG8190598.1"/>
    </source>
</evidence>
<evidence type="ECO:0000256" key="1">
    <source>
        <dbReference type="ARBA" id="ARBA00004141"/>
    </source>
</evidence>
<dbReference type="Proteomes" id="UP000827092">
    <property type="component" value="Unassembled WGS sequence"/>
</dbReference>
<feature type="transmembrane region" description="Helical" evidence="6">
    <location>
        <begin position="179"/>
        <end position="201"/>
    </location>
</feature>
<feature type="transmembrane region" description="Helical" evidence="6">
    <location>
        <begin position="43"/>
        <end position="65"/>
    </location>
</feature>
<keyword evidence="3 6" id="KW-1133">Transmembrane helix</keyword>
<feature type="transmembrane region" description="Helical" evidence="6">
    <location>
        <begin position="467"/>
        <end position="486"/>
    </location>
</feature>
<keyword evidence="2 6" id="KW-0812">Transmembrane</keyword>
<reference evidence="8 9" key="1">
    <citation type="journal article" date="2022" name="Nat. Ecol. Evol.">
        <title>A masculinizing supergene underlies an exaggerated male reproductive morph in a spider.</title>
        <authorList>
            <person name="Hendrickx F."/>
            <person name="De Corte Z."/>
            <person name="Sonet G."/>
            <person name="Van Belleghem S.M."/>
            <person name="Kostlbacher S."/>
            <person name="Vangestel C."/>
        </authorList>
    </citation>
    <scope>NUCLEOTIDE SEQUENCE [LARGE SCALE GENOMIC DNA]</scope>
    <source>
        <strain evidence="8">W744_W776</strain>
    </source>
</reference>
<dbReference type="PANTHER" id="PTHR22950">
    <property type="entry name" value="AMINO ACID TRANSPORTER"/>
    <property type="match status" value="1"/>
</dbReference>
<comment type="subcellular location">
    <subcellularLocation>
        <location evidence="1">Membrane</location>
        <topology evidence="1">Multi-pass membrane protein</topology>
    </subcellularLocation>
</comment>
<feature type="transmembrane region" description="Helical" evidence="6">
    <location>
        <begin position="432"/>
        <end position="455"/>
    </location>
</feature>
<sequence>MDFKYVHISKMTELNDDSTTGRLNSENKDVQKKTTSKKKTSNLATLLHLIKANIGPGILALPHAIGNAGLVVGTVGLILLGLICIYCMHVVVSCSTILANKLYEEKREKKLQKNDVADTERKYSYVIQDYFLKKDIQIREGDSNRQTDDSNSLDYASTCELAFRFGPTRFRKFAPLMRFSVNAMLALTQLGFCCVYFLFIAESLHEVFSHLNILPHLSIFHITVLELPFMVLLVLVPDLSRLTSVTTVAIVLQAAGLAAMFFFFLSDGRSDTVEPYMAPFAKWPLYFGTAMYAFEGIGVVLPLENAMKHKKNFRGWTGVLNVGMCIVAFVMTAVAVCGYLKYGAQTQPSITFNLPSGWFSELIRLMFTLAVLLTYPLQMYVPLTFTLPYLKKKLVRTHHGKWAKFAIDSLIRTSFVLLTFAIASAVPMLDLIISFIGAFASSGLALILPPIIQILTIWELDIRNKKLIIALATSICIFGMFGLLLGSGTSVYEMWKGFSHKNTTTHSISEMVNITSEVFS</sequence>
<dbReference type="GO" id="GO:0005774">
    <property type="term" value="C:vacuolar membrane"/>
    <property type="evidence" value="ECO:0007669"/>
    <property type="project" value="TreeGrafter"/>
</dbReference>
<evidence type="ECO:0000313" key="9">
    <source>
        <dbReference type="Proteomes" id="UP000827092"/>
    </source>
</evidence>
<keyword evidence="9" id="KW-1185">Reference proteome</keyword>
<accession>A0AAV6V3Q5</accession>
<feature type="transmembrane region" description="Helical" evidence="6">
    <location>
        <begin position="242"/>
        <end position="265"/>
    </location>
</feature>
<organism evidence="8 9">
    <name type="scientific">Oedothorax gibbosus</name>
    <dbReference type="NCBI Taxonomy" id="931172"/>
    <lineage>
        <taxon>Eukaryota</taxon>
        <taxon>Metazoa</taxon>
        <taxon>Ecdysozoa</taxon>
        <taxon>Arthropoda</taxon>
        <taxon>Chelicerata</taxon>
        <taxon>Arachnida</taxon>
        <taxon>Araneae</taxon>
        <taxon>Araneomorphae</taxon>
        <taxon>Entelegynae</taxon>
        <taxon>Araneoidea</taxon>
        <taxon>Linyphiidae</taxon>
        <taxon>Erigoninae</taxon>
        <taxon>Oedothorax</taxon>
    </lineage>
</organism>
<feature type="domain" description="Amino acid transporter transmembrane" evidence="7">
    <location>
        <begin position="151"/>
        <end position="487"/>
    </location>
</feature>
<evidence type="ECO:0000256" key="5">
    <source>
        <dbReference type="SAM" id="MobiDB-lite"/>
    </source>
</evidence>
<keyword evidence="4 6" id="KW-0472">Membrane</keyword>
<feature type="domain" description="Amino acid transporter transmembrane" evidence="7">
    <location>
        <begin position="39"/>
        <end position="107"/>
    </location>
</feature>
<dbReference type="GO" id="GO:0015179">
    <property type="term" value="F:L-amino acid transmembrane transporter activity"/>
    <property type="evidence" value="ECO:0007669"/>
    <property type="project" value="TreeGrafter"/>
</dbReference>
<dbReference type="Pfam" id="PF01490">
    <property type="entry name" value="Aa_trans"/>
    <property type="match status" value="2"/>
</dbReference>
<feature type="transmembrane region" description="Helical" evidence="6">
    <location>
        <begin position="362"/>
        <end position="390"/>
    </location>
</feature>
<dbReference type="AlphaFoldDB" id="A0AAV6V3Q5"/>
<feature type="region of interest" description="Disordered" evidence="5">
    <location>
        <begin position="17"/>
        <end position="36"/>
    </location>
</feature>